<dbReference type="SUPFAM" id="SSF52518">
    <property type="entry name" value="Thiamin diphosphate-binding fold (THDP-binding)"/>
    <property type="match status" value="1"/>
</dbReference>
<feature type="domain" description="Thiamine pyrophosphate enzyme TPP-binding" evidence="2">
    <location>
        <begin position="59"/>
        <end position="206"/>
    </location>
</feature>
<dbReference type="GO" id="GO:0030976">
    <property type="term" value="F:thiamine pyrophosphate binding"/>
    <property type="evidence" value="ECO:0007669"/>
    <property type="project" value="InterPro"/>
</dbReference>
<dbReference type="GO" id="GO:0044281">
    <property type="term" value="P:small molecule metabolic process"/>
    <property type="evidence" value="ECO:0007669"/>
    <property type="project" value="UniProtKB-ARBA"/>
</dbReference>
<comment type="caution">
    <text evidence="3">The sequence shown here is derived from an EMBL/GenBank/DDBJ whole genome shotgun (WGS) entry which is preliminary data.</text>
</comment>
<dbReference type="Pfam" id="PF02775">
    <property type="entry name" value="TPP_enzyme_C"/>
    <property type="match status" value="1"/>
</dbReference>
<dbReference type="Proteomes" id="UP000297737">
    <property type="component" value="Unassembled WGS sequence"/>
</dbReference>
<dbReference type="PANTHER" id="PTHR48084:SF4">
    <property type="entry name" value="2-OXOGLUTARATE OXIDOREDUCTASE SUBUNIT KORB"/>
    <property type="match status" value="1"/>
</dbReference>
<gene>
    <name evidence="3" type="ORF">EUV02_07035</name>
</gene>
<keyword evidence="1" id="KW-0560">Oxidoreductase</keyword>
<dbReference type="GO" id="GO:0045333">
    <property type="term" value="P:cellular respiration"/>
    <property type="evidence" value="ECO:0007669"/>
    <property type="project" value="UniProtKB-ARBA"/>
</dbReference>
<evidence type="ECO:0000313" key="3">
    <source>
        <dbReference type="EMBL" id="TFU02957.1"/>
    </source>
</evidence>
<dbReference type="InterPro" id="IPR029061">
    <property type="entry name" value="THDP-binding"/>
</dbReference>
<evidence type="ECO:0000256" key="1">
    <source>
        <dbReference type="ARBA" id="ARBA00023002"/>
    </source>
</evidence>
<name>A0A4Y9ELQ8_9SPHN</name>
<dbReference type="InterPro" id="IPR011766">
    <property type="entry name" value="TPP_enzyme_TPP-bd"/>
</dbReference>
<dbReference type="GO" id="GO:0016625">
    <property type="term" value="F:oxidoreductase activity, acting on the aldehyde or oxo group of donors, iron-sulfur protein as acceptor"/>
    <property type="evidence" value="ECO:0007669"/>
    <property type="project" value="UniProtKB-ARBA"/>
</dbReference>
<protein>
    <submittedName>
        <fullName evidence="3">2-oxoacid:ferredoxin oxidoreductase subunit beta</fullName>
    </submittedName>
</protein>
<evidence type="ECO:0000313" key="4">
    <source>
        <dbReference type="Proteomes" id="UP000297737"/>
    </source>
</evidence>
<reference evidence="3 4" key="1">
    <citation type="submission" date="2019-02" db="EMBL/GenBank/DDBJ databases">
        <title>Polymorphobacter sp. isolated from the lake at the Tibet of China.</title>
        <authorList>
            <person name="Li A."/>
        </authorList>
    </citation>
    <scope>NUCLEOTIDE SEQUENCE [LARGE SCALE GENOMIC DNA]</scope>
    <source>
        <strain evidence="3 4">DJ1R-1</strain>
    </source>
</reference>
<dbReference type="AlphaFoldDB" id="A0A4Y9ELQ8"/>
<evidence type="ECO:0000259" key="2">
    <source>
        <dbReference type="Pfam" id="PF02775"/>
    </source>
</evidence>
<accession>A0A4Y9ELQ8</accession>
<sequence>MNDMTAIAIPDGSKPDHWATDQEVRWCPGCGDYAILKAVQRTMPEIGAKPENTVFVSGIGCSSRFPYYMETYGFHTIHGRAPTIATGIKLANPELDVWIITGDGDGLSIGGNHMLHLLRRNLDVQLLLFNNEIYGLTKGQASPTSRTGTKSPSTPFGSVDRPVNPCAFALGAGGRFIARTIDTAQKHIPTILKRAHANKGTSFVEIYQNCIVYNDDVFAAFTDKKNAANTQLWAEHGKPLLFANGTKGLRLNTATVELEVIDIIEGATEVVLIHDETNRMLAQLLIDMPFGEFPMALGVLYCDPAPSFETAVIEQNHAVAKGKKADLNALIRKGQSWTVHDAATHKM</sequence>
<dbReference type="EMBL" id="SIHO01000002">
    <property type="protein sequence ID" value="TFU02957.1"/>
    <property type="molecule type" value="Genomic_DNA"/>
</dbReference>
<proteinExistence type="predicted"/>
<dbReference type="OrthoDB" id="9775140at2"/>
<organism evidence="3 4">
    <name type="scientific">Glacieibacterium arshaanense</name>
    <dbReference type="NCBI Taxonomy" id="2511025"/>
    <lineage>
        <taxon>Bacteria</taxon>
        <taxon>Pseudomonadati</taxon>
        <taxon>Pseudomonadota</taxon>
        <taxon>Alphaproteobacteria</taxon>
        <taxon>Sphingomonadales</taxon>
        <taxon>Sphingosinicellaceae</taxon>
        <taxon>Glacieibacterium</taxon>
    </lineage>
</organism>
<dbReference type="PANTHER" id="PTHR48084">
    <property type="entry name" value="2-OXOGLUTARATE OXIDOREDUCTASE SUBUNIT KORB-RELATED"/>
    <property type="match status" value="1"/>
</dbReference>
<dbReference type="CDD" id="cd03375">
    <property type="entry name" value="TPP_OGFOR"/>
    <property type="match status" value="1"/>
</dbReference>
<dbReference type="InterPro" id="IPR051457">
    <property type="entry name" value="2-oxoacid:Fd_oxidoreductase"/>
</dbReference>
<dbReference type="RefSeq" id="WP_135245549.1">
    <property type="nucleotide sequence ID" value="NZ_SIHO01000002.1"/>
</dbReference>
<keyword evidence="4" id="KW-1185">Reference proteome</keyword>
<dbReference type="Gene3D" id="3.40.50.970">
    <property type="match status" value="1"/>
</dbReference>